<accession>A0A4C1ZXR5</accession>
<dbReference type="AlphaFoldDB" id="A0A4C1ZXR5"/>
<evidence type="ECO:0000313" key="1">
    <source>
        <dbReference type="EMBL" id="GBP91824.1"/>
    </source>
</evidence>
<sequence length="120" mass="13481">MKIYAAARRPCTWTLFFLSGNPHVIPDRNLVLSAAARRKRPVCNGPARSEGQRARRSRADLRLTKGNEIVAGDFHIDFNTSSSKLSVARNEPIVPLLHARCYVTQLDGRRREGSTLMDVH</sequence>
<reference evidence="1 2" key="1">
    <citation type="journal article" date="2019" name="Commun. Biol.">
        <title>The bagworm genome reveals a unique fibroin gene that provides high tensile strength.</title>
        <authorList>
            <person name="Kono N."/>
            <person name="Nakamura H."/>
            <person name="Ohtoshi R."/>
            <person name="Tomita M."/>
            <person name="Numata K."/>
            <person name="Arakawa K."/>
        </authorList>
    </citation>
    <scope>NUCLEOTIDE SEQUENCE [LARGE SCALE GENOMIC DNA]</scope>
</reference>
<dbReference type="Proteomes" id="UP000299102">
    <property type="component" value="Unassembled WGS sequence"/>
</dbReference>
<protein>
    <submittedName>
        <fullName evidence="1">Uncharacterized protein</fullName>
    </submittedName>
</protein>
<organism evidence="1 2">
    <name type="scientific">Eumeta variegata</name>
    <name type="common">Bagworm moth</name>
    <name type="synonym">Eumeta japonica</name>
    <dbReference type="NCBI Taxonomy" id="151549"/>
    <lineage>
        <taxon>Eukaryota</taxon>
        <taxon>Metazoa</taxon>
        <taxon>Ecdysozoa</taxon>
        <taxon>Arthropoda</taxon>
        <taxon>Hexapoda</taxon>
        <taxon>Insecta</taxon>
        <taxon>Pterygota</taxon>
        <taxon>Neoptera</taxon>
        <taxon>Endopterygota</taxon>
        <taxon>Lepidoptera</taxon>
        <taxon>Glossata</taxon>
        <taxon>Ditrysia</taxon>
        <taxon>Tineoidea</taxon>
        <taxon>Psychidae</taxon>
        <taxon>Oiketicinae</taxon>
        <taxon>Eumeta</taxon>
    </lineage>
</organism>
<keyword evidence="2" id="KW-1185">Reference proteome</keyword>
<gene>
    <name evidence="1" type="ORF">EVAR_50999_1</name>
</gene>
<proteinExistence type="predicted"/>
<name>A0A4C1ZXR5_EUMVA</name>
<comment type="caution">
    <text evidence="1">The sequence shown here is derived from an EMBL/GenBank/DDBJ whole genome shotgun (WGS) entry which is preliminary data.</text>
</comment>
<evidence type="ECO:0000313" key="2">
    <source>
        <dbReference type="Proteomes" id="UP000299102"/>
    </source>
</evidence>
<dbReference type="EMBL" id="BGZK01002213">
    <property type="protein sequence ID" value="GBP91824.1"/>
    <property type="molecule type" value="Genomic_DNA"/>
</dbReference>